<dbReference type="PANTHER" id="PTHR11903:SF11">
    <property type="entry name" value="ALPHA-DIOXYGENASE 1"/>
    <property type="match status" value="1"/>
</dbReference>
<protein>
    <submittedName>
        <fullName evidence="1">Uncharacterized protein</fullName>
    </submittedName>
</protein>
<dbReference type="GO" id="GO:0016702">
    <property type="term" value="F:oxidoreductase activity, acting on single donors with incorporation of molecular oxygen, incorporation of two atoms of oxygen"/>
    <property type="evidence" value="ECO:0007669"/>
    <property type="project" value="TreeGrafter"/>
</dbReference>
<dbReference type="InterPro" id="IPR037120">
    <property type="entry name" value="Haem_peroxidase_sf_animal"/>
</dbReference>
<dbReference type="InterPro" id="IPR010255">
    <property type="entry name" value="Haem_peroxidase_sf"/>
</dbReference>
<dbReference type="SUPFAM" id="SSF48113">
    <property type="entry name" value="Heme-dependent peroxidases"/>
    <property type="match status" value="1"/>
</dbReference>
<keyword evidence="2" id="KW-1185">Reference proteome</keyword>
<dbReference type="AlphaFoldDB" id="A0AAV6Y4D8"/>
<reference evidence="1" key="1">
    <citation type="submission" date="2019-10" db="EMBL/GenBank/DDBJ databases">
        <authorList>
            <person name="Zhang R."/>
            <person name="Pan Y."/>
            <person name="Wang J."/>
            <person name="Ma R."/>
            <person name="Yu S."/>
        </authorList>
    </citation>
    <scope>NUCLEOTIDE SEQUENCE</scope>
    <source>
        <strain evidence="1">LA-IB0</strain>
        <tissue evidence="1">Leaf</tissue>
    </source>
</reference>
<organism evidence="1 2">
    <name type="scientific">Buddleja alternifolia</name>
    <dbReference type="NCBI Taxonomy" id="168488"/>
    <lineage>
        <taxon>Eukaryota</taxon>
        <taxon>Viridiplantae</taxon>
        <taxon>Streptophyta</taxon>
        <taxon>Embryophyta</taxon>
        <taxon>Tracheophyta</taxon>
        <taxon>Spermatophyta</taxon>
        <taxon>Magnoliopsida</taxon>
        <taxon>eudicotyledons</taxon>
        <taxon>Gunneridae</taxon>
        <taxon>Pentapetalae</taxon>
        <taxon>asterids</taxon>
        <taxon>lamiids</taxon>
        <taxon>Lamiales</taxon>
        <taxon>Scrophulariaceae</taxon>
        <taxon>Buddlejeae</taxon>
        <taxon>Buddleja</taxon>
    </lineage>
</organism>
<sequence length="189" mass="22105">MQPTSIKLIRAKLMDKLLHRPRQFSMMCVCLLGKRDDNNVTLNVMDTEKGDQQGSEGLGSLLMEFNNIFEEPTSLLPYRNQEHWINLKEGANSVNVRPYRYPEVFEATKKEKTLQFFLSIMNLCLSNIMQLVRPDPILVATKLLTRKKFIDTGKQLNVIAVSWLQFMIHDWVDYIYNQESLVQYISSLW</sequence>
<proteinExistence type="predicted"/>
<accession>A0AAV6Y4D8</accession>
<dbReference type="PANTHER" id="PTHR11903">
    <property type="entry name" value="PROSTAGLANDIN G/H SYNTHASE"/>
    <property type="match status" value="1"/>
</dbReference>
<dbReference type="GO" id="GO:0006979">
    <property type="term" value="P:response to oxidative stress"/>
    <property type="evidence" value="ECO:0007669"/>
    <property type="project" value="InterPro"/>
</dbReference>
<evidence type="ECO:0000313" key="1">
    <source>
        <dbReference type="EMBL" id="KAG8386333.1"/>
    </source>
</evidence>
<comment type="caution">
    <text evidence="1">The sequence shown here is derived from an EMBL/GenBank/DDBJ whole genome shotgun (WGS) entry which is preliminary data.</text>
</comment>
<dbReference type="InterPro" id="IPR050783">
    <property type="entry name" value="Oxylipin_biosynth_metab"/>
</dbReference>
<dbReference type="GO" id="GO:0020037">
    <property type="term" value="F:heme binding"/>
    <property type="evidence" value="ECO:0007669"/>
    <property type="project" value="InterPro"/>
</dbReference>
<dbReference type="Gene3D" id="1.10.640.10">
    <property type="entry name" value="Haem peroxidase domain superfamily, animal type"/>
    <property type="match status" value="1"/>
</dbReference>
<gene>
    <name evidence="1" type="ORF">BUALT_Bualt03G0138000</name>
</gene>
<dbReference type="GO" id="GO:0004601">
    <property type="term" value="F:peroxidase activity"/>
    <property type="evidence" value="ECO:0007669"/>
    <property type="project" value="InterPro"/>
</dbReference>
<evidence type="ECO:0000313" key="2">
    <source>
        <dbReference type="Proteomes" id="UP000826271"/>
    </source>
</evidence>
<name>A0AAV6Y4D8_9LAMI</name>
<dbReference type="Proteomes" id="UP000826271">
    <property type="component" value="Unassembled WGS sequence"/>
</dbReference>
<dbReference type="EMBL" id="WHWC01000003">
    <property type="protein sequence ID" value="KAG8386333.1"/>
    <property type="molecule type" value="Genomic_DNA"/>
</dbReference>